<feature type="transmembrane region" description="Helical" evidence="1">
    <location>
        <begin position="243"/>
        <end position="260"/>
    </location>
</feature>
<feature type="transmembrane region" description="Helical" evidence="1">
    <location>
        <begin position="151"/>
        <end position="177"/>
    </location>
</feature>
<dbReference type="SUPFAM" id="SSF141868">
    <property type="entry name" value="EAL domain-like"/>
    <property type="match status" value="1"/>
</dbReference>
<keyword evidence="5" id="KW-1185">Reference proteome</keyword>
<dbReference type="PROSITE" id="PS50883">
    <property type="entry name" value="EAL"/>
    <property type="match status" value="1"/>
</dbReference>
<protein>
    <submittedName>
        <fullName evidence="4">EAL domain-containing protein</fullName>
    </submittedName>
</protein>
<feature type="transmembrane region" description="Helical" evidence="1">
    <location>
        <begin position="118"/>
        <end position="139"/>
    </location>
</feature>
<dbReference type="EMBL" id="JBFNQN010000016">
    <property type="protein sequence ID" value="MEW9267221.1"/>
    <property type="molecule type" value="Genomic_DNA"/>
</dbReference>
<dbReference type="PANTHER" id="PTHR33121:SF70">
    <property type="entry name" value="SIGNALING PROTEIN YKOW"/>
    <property type="match status" value="1"/>
</dbReference>
<dbReference type="CDD" id="cd01949">
    <property type="entry name" value="GGDEF"/>
    <property type="match status" value="1"/>
</dbReference>
<dbReference type="SMART" id="SM00267">
    <property type="entry name" value="GGDEF"/>
    <property type="match status" value="1"/>
</dbReference>
<feature type="domain" description="GGDEF" evidence="3">
    <location>
        <begin position="328"/>
        <end position="452"/>
    </location>
</feature>
<evidence type="ECO:0000259" key="3">
    <source>
        <dbReference type="PROSITE" id="PS50887"/>
    </source>
</evidence>
<dbReference type="PANTHER" id="PTHR33121">
    <property type="entry name" value="CYCLIC DI-GMP PHOSPHODIESTERASE PDEF"/>
    <property type="match status" value="1"/>
</dbReference>
<reference evidence="4 5" key="1">
    <citation type="submission" date="2024-07" db="EMBL/GenBank/DDBJ databases">
        <authorList>
            <person name="Thanompreechachai J."/>
            <person name="Duangmal K."/>
        </authorList>
    </citation>
    <scope>NUCLEOTIDE SEQUENCE [LARGE SCALE GENOMIC DNA]</scope>
    <source>
        <strain evidence="4 5">KCTC 19886</strain>
    </source>
</reference>
<dbReference type="InterPro" id="IPR000160">
    <property type="entry name" value="GGDEF_dom"/>
</dbReference>
<dbReference type="CDD" id="cd01948">
    <property type="entry name" value="EAL"/>
    <property type="match status" value="1"/>
</dbReference>
<sequence>MNPRHTSVAARVVAAAAVLTVLAAVLSGTGTVRHVLLCVAQAAAIAVLLLTGRREASVWRWWAAAVAVLSVAPVVGAVTDSWPGPLQGVTVVAASPLVYGGLVRWNRFRTYVSDPGDWLNGLSAVLALTAAGLVAQQWFGILPPTWPTLGVQVWMLTVACLVILLGTCAAVAVIGGLVRDPRMWLVLLTLAGLIVLSAGLRGHGLHEVEGARALTGWTAACVAVAVASTLPRRTTPVAATSQAPAIGALVVLAVAVAALGLNDHEGGWEVSWYAIAAILGISVRMVHLVRELAHLAESRQQALTDELTGTGNRRALLRELDVLVDDGRSAALLLLDVDHFKEVNDRHGHHAGDDLLRRVVAAARKALPADAVLTRIGGDEFAVLLPGRDECQAARIGRAVHDAVVTDAEIGISVGVRSGLAGAVDPDRLLRQADTAMYSAKTAGGGVSVYDSEVDARLRERAGLADEVRRLVRSGHGRMGREVVLHYQPQIDLTSGRVVGVEALVRWQHPTRGLLPPLVFLPLVEELGLMQLLTGHVLRRAATEAAGWSHDGVPLRISVNVSASCLAHPELLPLVDEVLAHSGLTPGRLVLEVTETTLMADPDLALEVTHALTRRGVQLSIDDYGTGYSSLAYLTDLPATELKLDRAFTIRVLSEPRTAEIVEATVALAHRLGLRVVAEGVEDEATRAVLHRLDVDESQGYLHARPLPPADVVRWLTTVAQGRVVAAPVPGRDALDR</sequence>
<gene>
    <name evidence="4" type="ORF">AB1207_20920</name>
</gene>
<dbReference type="InterPro" id="IPR035919">
    <property type="entry name" value="EAL_sf"/>
</dbReference>
<feature type="transmembrane region" description="Helical" evidence="1">
    <location>
        <begin position="184"/>
        <end position="202"/>
    </location>
</feature>
<evidence type="ECO:0000313" key="4">
    <source>
        <dbReference type="EMBL" id="MEW9267221.1"/>
    </source>
</evidence>
<evidence type="ECO:0000313" key="5">
    <source>
        <dbReference type="Proteomes" id="UP001555826"/>
    </source>
</evidence>
<feature type="transmembrane region" description="Helical" evidence="1">
    <location>
        <begin position="58"/>
        <end position="79"/>
    </location>
</feature>
<feature type="transmembrane region" description="Helical" evidence="1">
    <location>
        <begin position="85"/>
        <end position="106"/>
    </location>
</feature>
<feature type="transmembrane region" description="Helical" evidence="1">
    <location>
        <begin position="214"/>
        <end position="231"/>
    </location>
</feature>
<proteinExistence type="predicted"/>
<dbReference type="NCBIfam" id="TIGR00254">
    <property type="entry name" value="GGDEF"/>
    <property type="match status" value="1"/>
</dbReference>
<feature type="transmembrane region" description="Helical" evidence="1">
    <location>
        <begin position="33"/>
        <end position="51"/>
    </location>
</feature>
<dbReference type="PROSITE" id="PS50887">
    <property type="entry name" value="GGDEF"/>
    <property type="match status" value="1"/>
</dbReference>
<dbReference type="SUPFAM" id="SSF55073">
    <property type="entry name" value="Nucleotide cyclase"/>
    <property type="match status" value="1"/>
</dbReference>
<dbReference type="RefSeq" id="WP_367640470.1">
    <property type="nucleotide sequence ID" value="NZ_JBFNQN010000016.1"/>
</dbReference>
<accession>A0ABV3PC51</accession>
<dbReference type="InterPro" id="IPR050706">
    <property type="entry name" value="Cyclic-di-GMP_PDE-like"/>
</dbReference>
<dbReference type="Gene3D" id="3.20.20.450">
    <property type="entry name" value="EAL domain"/>
    <property type="match status" value="1"/>
</dbReference>
<dbReference type="InterPro" id="IPR029787">
    <property type="entry name" value="Nucleotide_cyclase"/>
</dbReference>
<keyword evidence="1" id="KW-0472">Membrane</keyword>
<dbReference type="InterPro" id="IPR043128">
    <property type="entry name" value="Rev_trsase/Diguanyl_cyclase"/>
</dbReference>
<dbReference type="Pfam" id="PF00990">
    <property type="entry name" value="GGDEF"/>
    <property type="match status" value="1"/>
</dbReference>
<comment type="caution">
    <text evidence="4">The sequence shown here is derived from an EMBL/GenBank/DDBJ whole genome shotgun (WGS) entry which is preliminary data.</text>
</comment>
<feature type="domain" description="EAL" evidence="2">
    <location>
        <begin position="461"/>
        <end position="720"/>
    </location>
</feature>
<dbReference type="Proteomes" id="UP001555826">
    <property type="component" value="Unassembled WGS sequence"/>
</dbReference>
<keyword evidence="1" id="KW-0812">Transmembrane</keyword>
<evidence type="ECO:0000259" key="2">
    <source>
        <dbReference type="PROSITE" id="PS50883"/>
    </source>
</evidence>
<dbReference type="Pfam" id="PF00563">
    <property type="entry name" value="EAL"/>
    <property type="match status" value="1"/>
</dbReference>
<name>A0ABV3PC51_9ACTN</name>
<dbReference type="InterPro" id="IPR001633">
    <property type="entry name" value="EAL_dom"/>
</dbReference>
<keyword evidence="1" id="KW-1133">Transmembrane helix</keyword>
<dbReference type="SMART" id="SM00052">
    <property type="entry name" value="EAL"/>
    <property type="match status" value="1"/>
</dbReference>
<dbReference type="Gene3D" id="3.30.70.270">
    <property type="match status" value="1"/>
</dbReference>
<organism evidence="4 5">
    <name type="scientific">Kineococcus endophyticus</name>
    <dbReference type="NCBI Taxonomy" id="1181883"/>
    <lineage>
        <taxon>Bacteria</taxon>
        <taxon>Bacillati</taxon>
        <taxon>Actinomycetota</taxon>
        <taxon>Actinomycetes</taxon>
        <taxon>Kineosporiales</taxon>
        <taxon>Kineosporiaceae</taxon>
        <taxon>Kineococcus</taxon>
    </lineage>
</organism>
<evidence type="ECO:0000256" key="1">
    <source>
        <dbReference type="SAM" id="Phobius"/>
    </source>
</evidence>